<comment type="caution">
    <text evidence="2">The sequence shown here is derived from an EMBL/GenBank/DDBJ whole genome shotgun (WGS) entry which is preliminary data.</text>
</comment>
<keyword evidence="3" id="KW-1185">Reference proteome</keyword>
<evidence type="ECO:0000313" key="3">
    <source>
        <dbReference type="Proteomes" id="UP001218218"/>
    </source>
</evidence>
<feature type="chain" id="PRO_5042236655" evidence="1">
    <location>
        <begin position="20"/>
        <end position="78"/>
    </location>
</feature>
<dbReference type="EMBL" id="JARIHO010000066">
    <property type="protein sequence ID" value="KAJ7314561.1"/>
    <property type="molecule type" value="Genomic_DNA"/>
</dbReference>
<dbReference type="AlphaFoldDB" id="A0AAD6ZBJ8"/>
<accession>A0AAD6ZBJ8</accession>
<protein>
    <submittedName>
        <fullName evidence="2">Uncharacterized protein</fullName>
    </submittedName>
</protein>
<gene>
    <name evidence="2" type="ORF">DFH08DRAFT_972611</name>
</gene>
<name>A0AAD6ZBJ8_9AGAR</name>
<proteinExistence type="predicted"/>
<feature type="signal peptide" evidence="1">
    <location>
        <begin position="1"/>
        <end position="19"/>
    </location>
</feature>
<reference evidence="2" key="1">
    <citation type="submission" date="2023-03" db="EMBL/GenBank/DDBJ databases">
        <title>Massive genome expansion in bonnet fungi (Mycena s.s.) driven by repeated elements and novel gene families across ecological guilds.</title>
        <authorList>
            <consortium name="Lawrence Berkeley National Laboratory"/>
            <person name="Harder C.B."/>
            <person name="Miyauchi S."/>
            <person name="Viragh M."/>
            <person name="Kuo A."/>
            <person name="Thoen E."/>
            <person name="Andreopoulos B."/>
            <person name="Lu D."/>
            <person name="Skrede I."/>
            <person name="Drula E."/>
            <person name="Henrissat B."/>
            <person name="Morin E."/>
            <person name="Kohler A."/>
            <person name="Barry K."/>
            <person name="LaButti K."/>
            <person name="Morin E."/>
            <person name="Salamov A."/>
            <person name="Lipzen A."/>
            <person name="Mereny Z."/>
            <person name="Hegedus B."/>
            <person name="Baldrian P."/>
            <person name="Stursova M."/>
            <person name="Weitz H."/>
            <person name="Taylor A."/>
            <person name="Grigoriev I.V."/>
            <person name="Nagy L.G."/>
            <person name="Martin F."/>
            <person name="Kauserud H."/>
        </authorList>
    </citation>
    <scope>NUCLEOTIDE SEQUENCE</scope>
    <source>
        <strain evidence="2">CBHHK002</strain>
    </source>
</reference>
<organism evidence="2 3">
    <name type="scientific">Mycena albidolilacea</name>
    <dbReference type="NCBI Taxonomy" id="1033008"/>
    <lineage>
        <taxon>Eukaryota</taxon>
        <taxon>Fungi</taxon>
        <taxon>Dikarya</taxon>
        <taxon>Basidiomycota</taxon>
        <taxon>Agaricomycotina</taxon>
        <taxon>Agaricomycetes</taxon>
        <taxon>Agaricomycetidae</taxon>
        <taxon>Agaricales</taxon>
        <taxon>Marasmiineae</taxon>
        <taxon>Mycenaceae</taxon>
        <taxon>Mycena</taxon>
    </lineage>
</organism>
<evidence type="ECO:0000313" key="2">
    <source>
        <dbReference type="EMBL" id="KAJ7314561.1"/>
    </source>
</evidence>
<evidence type="ECO:0000256" key="1">
    <source>
        <dbReference type="SAM" id="SignalP"/>
    </source>
</evidence>
<keyword evidence="1" id="KW-0732">Signal</keyword>
<sequence>MFTQLFATIFLALAIVSSAVPLERRIADDPFLACGPPNNEDHKVGSSCAFNIHGPIIGAVADGHCVSTGDQLVCQQDD</sequence>
<dbReference type="Proteomes" id="UP001218218">
    <property type="component" value="Unassembled WGS sequence"/>
</dbReference>